<reference evidence="11 12" key="1">
    <citation type="submission" date="2018-12" db="EMBL/GenBank/DDBJ databases">
        <title>Bacillus ochoae sp. nov., Paenibacillus whitsoniae sp. nov., Paenibacillus spiritus sp. nov. Isolated from the Mars Exploration Rover during spacecraft assembly.</title>
        <authorList>
            <person name="Seuylemezian A."/>
            <person name="Vaishampayan P."/>
        </authorList>
    </citation>
    <scope>NUCLEOTIDE SEQUENCE [LARGE SCALE GENOMIC DNA]</scope>
    <source>
        <strain evidence="11 12">MER 54</strain>
    </source>
</reference>
<feature type="transmembrane region" description="Helical" evidence="9">
    <location>
        <begin position="125"/>
        <end position="143"/>
    </location>
</feature>
<gene>
    <name evidence="9 11" type="primary">lspA</name>
    <name evidence="11" type="ORF">EJQ19_17415</name>
</gene>
<evidence type="ECO:0000256" key="5">
    <source>
        <dbReference type="ARBA" id="ARBA00022750"/>
    </source>
</evidence>
<dbReference type="PRINTS" id="PR00781">
    <property type="entry name" value="LIPOSIGPTASE"/>
</dbReference>
<keyword evidence="2 9" id="KW-1003">Cell membrane</keyword>
<dbReference type="OrthoDB" id="9810259at2"/>
<name>A0A3S0IA54_9BACL</name>
<evidence type="ECO:0000256" key="9">
    <source>
        <dbReference type="HAMAP-Rule" id="MF_00161"/>
    </source>
</evidence>
<keyword evidence="6 9" id="KW-0378">Hydrolase</keyword>
<evidence type="ECO:0000313" key="11">
    <source>
        <dbReference type="EMBL" id="RTE08473.1"/>
    </source>
</evidence>
<keyword evidence="3 9" id="KW-0645">Protease</keyword>
<dbReference type="UniPathway" id="UPA00665"/>
<evidence type="ECO:0000256" key="2">
    <source>
        <dbReference type="ARBA" id="ARBA00022475"/>
    </source>
</evidence>
<accession>A0A3S0IA54</accession>
<proteinExistence type="inferred from homology"/>
<feature type="transmembrane region" description="Helical" evidence="9">
    <location>
        <begin position="85"/>
        <end position="105"/>
    </location>
</feature>
<dbReference type="Proteomes" id="UP000276128">
    <property type="component" value="Unassembled WGS sequence"/>
</dbReference>
<comment type="caution">
    <text evidence="11">The sequence shown here is derived from an EMBL/GenBank/DDBJ whole genome shotgun (WGS) entry which is preliminary data.</text>
</comment>
<dbReference type="GO" id="GO:0005886">
    <property type="term" value="C:plasma membrane"/>
    <property type="evidence" value="ECO:0007669"/>
    <property type="project" value="UniProtKB-SubCell"/>
</dbReference>
<comment type="similarity">
    <text evidence="1 9 10">Belongs to the peptidase A8 family.</text>
</comment>
<dbReference type="PANTHER" id="PTHR33695">
    <property type="entry name" value="LIPOPROTEIN SIGNAL PEPTIDASE"/>
    <property type="match status" value="1"/>
</dbReference>
<keyword evidence="5 9" id="KW-0064">Aspartyl protease</keyword>
<comment type="function">
    <text evidence="9">This protein specifically catalyzes the removal of signal peptides from prolipoproteins.</text>
</comment>
<keyword evidence="7 9" id="KW-1133">Transmembrane helix</keyword>
<evidence type="ECO:0000256" key="10">
    <source>
        <dbReference type="RuleBase" id="RU004181"/>
    </source>
</evidence>
<dbReference type="PANTHER" id="PTHR33695:SF1">
    <property type="entry name" value="LIPOPROTEIN SIGNAL PEPTIDASE"/>
    <property type="match status" value="1"/>
</dbReference>
<feature type="active site" evidence="9">
    <location>
        <position position="109"/>
    </location>
</feature>
<comment type="pathway">
    <text evidence="9">Protein modification; lipoprotein biosynthesis (signal peptide cleavage).</text>
</comment>
<keyword evidence="12" id="KW-1185">Reference proteome</keyword>
<evidence type="ECO:0000256" key="7">
    <source>
        <dbReference type="ARBA" id="ARBA00022989"/>
    </source>
</evidence>
<dbReference type="EMBL" id="RXHU01000050">
    <property type="protein sequence ID" value="RTE08473.1"/>
    <property type="molecule type" value="Genomic_DNA"/>
</dbReference>
<feature type="active site" evidence="9">
    <location>
        <position position="124"/>
    </location>
</feature>
<sequence length="153" mass="17049">MLFYLISLIVVFIDQLTKIIVRLHVEMDETLTFWGQPITHIENSGMAGSSFQGYARLFGIVAVVFVAIVLYYRRKGSIRGKLNDISLAFLVGGAAGNGIDRLLFGQVTDFLVSRSGKGVLNMADHAIELGILLFVLNAVVQYIKERFYRRCSA</sequence>
<evidence type="ECO:0000256" key="1">
    <source>
        <dbReference type="ARBA" id="ARBA00006139"/>
    </source>
</evidence>
<organism evidence="11 12">
    <name type="scientific">Paenibacillus whitsoniae</name>
    <dbReference type="NCBI Taxonomy" id="2496558"/>
    <lineage>
        <taxon>Bacteria</taxon>
        <taxon>Bacillati</taxon>
        <taxon>Bacillota</taxon>
        <taxon>Bacilli</taxon>
        <taxon>Bacillales</taxon>
        <taxon>Paenibacillaceae</taxon>
        <taxon>Paenibacillus</taxon>
    </lineage>
</organism>
<evidence type="ECO:0000256" key="3">
    <source>
        <dbReference type="ARBA" id="ARBA00022670"/>
    </source>
</evidence>
<dbReference type="InterPro" id="IPR001872">
    <property type="entry name" value="Peptidase_A8"/>
</dbReference>
<dbReference type="EC" id="3.4.23.36" evidence="9"/>
<dbReference type="AlphaFoldDB" id="A0A3S0IA54"/>
<comment type="caution">
    <text evidence="9">Lacks conserved residue(s) required for the propagation of feature annotation.</text>
</comment>
<protein>
    <recommendedName>
        <fullName evidence="9">Lipoprotein signal peptidase</fullName>
        <ecNumber evidence="9">3.4.23.36</ecNumber>
    </recommendedName>
    <alternativeName>
        <fullName evidence="9">Prolipoprotein signal peptidase</fullName>
    </alternativeName>
    <alternativeName>
        <fullName evidence="9">Signal peptidase II</fullName>
        <shortName evidence="9">SPase II</shortName>
    </alternativeName>
</protein>
<dbReference type="GO" id="GO:0006508">
    <property type="term" value="P:proteolysis"/>
    <property type="evidence" value="ECO:0007669"/>
    <property type="project" value="UniProtKB-KW"/>
</dbReference>
<comment type="subcellular location">
    <subcellularLocation>
        <location evidence="9">Cell membrane</location>
        <topology evidence="9">Multi-pass membrane protein</topology>
    </subcellularLocation>
</comment>
<dbReference type="NCBIfam" id="TIGR00077">
    <property type="entry name" value="lspA"/>
    <property type="match status" value="1"/>
</dbReference>
<evidence type="ECO:0000256" key="6">
    <source>
        <dbReference type="ARBA" id="ARBA00022801"/>
    </source>
</evidence>
<dbReference type="Pfam" id="PF01252">
    <property type="entry name" value="Peptidase_A8"/>
    <property type="match status" value="1"/>
</dbReference>
<evidence type="ECO:0000256" key="8">
    <source>
        <dbReference type="ARBA" id="ARBA00023136"/>
    </source>
</evidence>
<dbReference type="GO" id="GO:0004190">
    <property type="term" value="F:aspartic-type endopeptidase activity"/>
    <property type="evidence" value="ECO:0007669"/>
    <property type="project" value="UniProtKB-UniRule"/>
</dbReference>
<keyword evidence="4 9" id="KW-0812">Transmembrane</keyword>
<comment type="catalytic activity">
    <reaction evidence="9">
        <text>Release of signal peptides from bacterial membrane prolipoproteins. Hydrolyzes -Xaa-Yaa-Zaa-|-(S,diacylglyceryl)Cys-, in which Xaa is hydrophobic (preferably Leu), and Yaa (Ala or Ser) and Zaa (Gly or Ala) have small, neutral side chains.</text>
        <dbReference type="EC" id="3.4.23.36"/>
    </reaction>
</comment>
<dbReference type="HAMAP" id="MF_00161">
    <property type="entry name" value="LspA"/>
    <property type="match status" value="1"/>
</dbReference>
<feature type="transmembrane region" description="Helical" evidence="9">
    <location>
        <begin position="54"/>
        <end position="73"/>
    </location>
</feature>
<keyword evidence="8 9" id="KW-0472">Membrane</keyword>
<evidence type="ECO:0000313" key="12">
    <source>
        <dbReference type="Proteomes" id="UP000276128"/>
    </source>
</evidence>
<dbReference type="RefSeq" id="WP_126142512.1">
    <property type="nucleotide sequence ID" value="NZ_RXHU01000050.1"/>
</dbReference>
<evidence type="ECO:0000256" key="4">
    <source>
        <dbReference type="ARBA" id="ARBA00022692"/>
    </source>
</evidence>